<dbReference type="GO" id="GO:0006508">
    <property type="term" value="P:proteolysis"/>
    <property type="evidence" value="ECO:0007669"/>
    <property type="project" value="UniProtKB-KW"/>
</dbReference>
<dbReference type="InterPro" id="IPR033835">
    <property type="entry name" value="PZI_serpin_dom"/>
</dbReference>
<dbReference type="PRINTS" id="PR01233">
    <property type="entry name" value="JOSEPHIN"/>
</dbReference>
<dbReference type="SMART" id="SM00726">
    <property type="entry name" value="UIM"/>
    <property type="match status" value="2"/>
</dbReference>
<dbReference type="InterPro" id="IPR006155">
    <property type="entry name" value="Josephin"/>
</dbReference>
<dbReference type="GO" id="GO:0005576">
    <property type="term" value="C:extracellular region"/>
    <property type="evidence" value="ECO:0007669"/>
    <property type="project" value="UniProtKB-SubCell"/>
</dbReference>
<comment type="caution">
    <text evidence="23">The sequence shown here is derived from an EMBL/GenBank/DDBJ whole genome shotgun (WGS) entry which is preliminary data.</text>
</comment>
<dbReference type="Gene3D" id="3.90.70.40">
    <property type="match status" value="1"/>
</dbReference>
<dbReference type="PROSITE" id="PS00284">
    <property type="entry name" value="SERPIN"/>
    <property type="match status" value="1"/>
</dbReference>
<feature type="active site" evidence="20">
    <location>
        <position position="16"/>
    </location>
</feature>
<dbReference type="InterPro" id="IPR003903">
    <property type="entry name" value="UIM_dom"/>
</dbReference>
<keyword evidence="11" id="KW-0833">Ubl conjugation pathway</keyword>
<keyword evidence="10" id="KW-0677">Repeat</keyword>
<evidence type="ECO:0000256" key="12">
    <source>
        <dbReference type="ARBA" id="ARBA00022801"/>
    </source>
</evidence>
<dbReference type="PROSITE" id="PS50957">
    <property type="entry name" value="JOSEPHIN"/>
    <property type="match status" value="1"/>
</dbReference>
<keyword evidence="18" id="KW-0539">Nucleus</keyword>
<keyword evidence="13" id="KW-0788">Thiol protease</keyword>
<comment type="similarity">
    <text evidence="4 21">Belongs to the serpin family.</text>
</comment>
<dbReference type="PROSITE" id="PS50330">
    <property type="entry name" value="UIM"/>
    <property type="match status" value="2"/>
</dbReference>
<dbReference type="SMART" id="SM00093">
    <property type="entry name" value="SERPIN"/>
    <property type="match status" value="1"/>
</dbReference>
<dbReference type="Pfam" id="PF00079">
    <property type="entry name" value="Serpin"/>
    <property type="match status" value="1"/>
</dbReference>
<dbReference type="InterPro" id="IPR036186">
    <property type="entry name" value="Serpin_sf"/>
</dbReference>
<keyword evidence="24" id="KW-1185">Reference proteome</keyword>
<dbReference type="FunFam" id="3.30.497.10:FF:000001">
    <property type="entry name" value="Serine protease inhibitor"/>
    <property type="match status" value="1"/>
</dbReference>
<name>A0A556U506_BAGYA</name>
<dbReference type="FunFam" id="1.10.287.10:FF:000005">
    <property type="entry name" value="ataxin-3 isoform X1"/>
    <property type="match status" value="1"/>
</dbReference>
<dbReference type="OrthoDB" id="10063692at2759"/>
<dbReference type="GO" id="GO:0007596">
    <property type="term" value="P:blood coagulation"/>
    <property type="evidence" value="ECO:0007669"/>
    <property type="project" value="InterPro"/>
</dbReference>
<evidence type="ECO:0000256" key="8">
    <source>
        <dbReference type="ARBA" id="ARBA00022690"/>
    </source>
</evidence>
<evidence type="ECO:0000259" key="22">
    <source>
        <dbReference type="PROSITE" id="PS50957"/>
    </source>
</evidence>
<evidence type="ECO:0000256" key="20">
    <source>
        <dbReference type="PROSITE-ProRule" id="PRU00331"/>
    </source>
</evidence>
<evidence type="ECO:0000256" key="19">
    <source>
        <dbReference type="PIRSR" id="PIRSR633865-1"/>
    </source>
</evidence>
<dbReference type="GO" id="GO:0030195">
    <property type="term" value="P:negative regulation of blood coagulation"/>
    <property type="evidence" value="ECO:0007669"/>
    <property type="project" value="UniProtKB-ARBA"/>
</dbReference>
<evidence type="ECO:0000313" key="23">
    <source>
        <dbReference type="EMBL" id="TSM77355.1"/>
    </source>
</evidence>
<evidence type="ECO:0000313" key="24">
    <source>
        <dbReference type="Proteomes" id="UP000319801"/>
    </source>
</evidence>
<keyword evidence="17" id="KW-0325">Glycoprotein</keyword>
<protein>
    <recommendedName>
        <fullName evidence="5">ubiquitinyl hydrolase 1</fullName>
        <ecNumber evidence="5">3.4.19.12</ecNumber>
    </recommendedName>
</protein>
<keyword evidence="12 20" id="KW-0378">Hydrolase</keyword>
<comment type="subcellular location">
    <subcellularLocation>
        <location evidence="2">Nucleus</location>
    </subcellularLocation>
    <subcellularLocation>
        <location evidence="3">Secreted</location>
    </subcellularLocation>
</comment>
<dbReference type="GO" id="GO:0004867">
    <property type="term" value="F:serine-type endopeptidase inhibitor activity"/>
    <property type="evidence" value="ECO:0007669"/>
    <property type="project" value="UniProtKB-KW"/>
</dbReference>
<keyword evidence="16" id="KW-0804">Transcription</keyword>
<keyword evidence="7" id="KW-0645">Protease</keyword>
<sequence length="732" mass="82812">MIQCFVFICEQEGSLCAQHCLNNLLQGEYFTPVDLSSIAQQLDEEERMRMAEGGLLSEEYRTFLQQPSGNMDDSGFFSIQVISNALSVWGLELILFNSREYQQLMINPINEKAFICNYKEHWFTVRKLGHQWFNLNSLLTGPELISDTYLALFLAQLQQEGYSIFVIRGNLPDCEADQLLQIMRVEQQQRPKLIGEDDAQISGQRTTVQHGEELQHGMEQGAVDEDEEELRKALALSRQDIEVEDEEADLRRAIQLSMQGASGCSNAIVPKEGSAAIAQSLTEGCTGGQTEILTAEELRRKRQAYFDRQDSSTPSFWEFFLLISIIIQNNVMELAVFSLLICAASILPSFQSPETHAPNVTDLTFKNIDFAMNLYLKIASRHDDNIFFSPLSVSTTFAALSLAARNATRSEILSGINLDMLEHAGQLELIPQLFQYLQGNISQAGALKLEQNTALFVDQQFHIEKAFSDQIKLFFTADVENVEFKKSDISREIINKHVREKTGGKVKEMVTSIDPLTRMMMINTIFFQGAWKYPFNPNNTQHGRFYVDKYNIVQVPMMSIVGKFYVATDDELKAKVLRLPYLGGAAMLIVLPDLHVDYTTVDDEINADRFLNWIKNLKQKKLEVSLPKFTMEQSYALHTILPALGIQDVFKDTANFKGMSQETGLKVSQVLHKAVVEVDEKGTTAAAATSVGITPYSMPETFFVNRPFFFFIYHEATNSLLFMGRVIDPTKK</sequence>
<evidence type="ECO:0000256" key="14">
    <source>
        <dbReference type="ARBA" id="ARBA00022900"/>
    </source>
</evidence>
<dbReference type="GO" id="GO:0004843">
    <property type="term" value="F:cysteine-type deubiquitinase activity"/>
    <property type="evidence" value="ECO:0007669"/>
    <property type="project" value="UniProtKB-EC"/>
</dbReference>
<evidence type="ECO:0000256" key="10">
    <source>
        <dbReference type="ARBA" id="ARBA00022737"/>
    </source>
</evidence>
<dbReference type="Gene3D" id="2.30.39.10">
    <property type="entry name" value="Alpha-1-antitrypsin, domain 1"/>
    <property type="match status" value="1"/>
</dbReference>
<dbReference type="GO" id="GO:0045861">
    <property type="term" value="P:negative regulation of proteolysis"/>
    <property type="evidence" value="ECO:0007669"/>
    <property type="project" value="UniProtKB-ARBA"/>
</dbReference>
<dbReference type="Gene3D" id="3.30.497.10">
    <property type="entry name" value="Antithrombin, subunit I, domain 2"/>
    <property type="match status" value="1"/>
</dbReference>
<evidence type="ECO:0000256" key="17">
    <source>
        <dbReference type="ARBA" id="ARBA00023180"/>
    </source>
</evidence>
<dbReference type="FunFam" id="2.30.39.10:FF:000035">
    <property type="entry name" value="Serine protease inhibitor (serpin) 16"/>
    <property type="match status" value="1"/>
</dbReference>
<dbReference type="EMBL" id="VCAZ01000049">
    <property type="protein sequence ID" value="TSM77355.1"/>
    <property type="molecule type" value="Genomic_DNA"/>
</dbReference>
<evidence type="ECO:0000256" key="6">
    <source>
        <dbReference type="ARBA" id="ARBA00022525"/>
    </source>
</evidence>
<evidence type="ECO:0000256" key="13">
    <source>
        <dbReference type="ARBA" id="ARBA00022807"/>
    </source>
</evidence>
<evidence type="ECO:0000256" key="1">
    <source>
        <dbReference type="ARBA" id="ARBA00000707"/>
    </source>
</evidence>
<dbReference type="InterPro" id="IPR033865">
    <property type="entry name" value="Ataxin-3"/>
</dbReference>
<organism evidence="23 24">
    <name type="scientific">Bagarius yarrelli</name>
    <name type="common">Goonch</name>
    <name type="synonym">Bagrus yarrelli</name>
    <dbReference type="NCBI Taxonomy" id="175774"/>
    <lineage>
        <taxon>Eukaryota</taxon>
        <taxon>Metazoa</taxon>
        <taxon>Chordata</taxon>
        <taxon>Craniata</taxon>
        <taxon>Vertebrata</taxon>
        <taxon>Euteleostomi</taxon>
        <taxon>Actinopterygii</taxon>
        <taxon>Neopterygii</taxon>
        <taxon>Teleostei</taxon>
        <taxon>Ostariophysi</taxon>
        <taxon>Siluriformes</taxon>
        <taxon>Sisoridae</taxon>
        <taxon>Sisorinae</taxon>
        <taxon>Bagarius</taxon>
    </lineage>
</organism>
<keyword evidence="9" id="KW-0732">Signal</keyword>
<evidence type="ECO:0000256" key="21">
    <source>
        <dbReference type="RuleBase" id="RU000411"/>
    </source>
</evidence>
<keyword evidence="15" id="KW-0805">Transcription regulation</keyword>
<evidence type="ECO:0000256" key="3">
    <source>
        <dbReference type="ARBA" id="ARBA00004613"/>
    </source>
</evidence>
<feature type="active site" description="Proton acceptor" evidence="19">
    <location>
        <position position="121"/>
    </location>
</feature>
<proteinExistence type="inferred from homology"/>
<dbReference type="Gene3D" id="1.10.287.10">
    <property type="entry name" value="S15/NS1, RNA-binding"/>
    <property type="match status" value="1"/>
</dbReference>
<comment type="catalytic activity">
    <reaction evidence="1">
        <text>Thiol-dependent hydrolysis of ester, thioester, amide, peptide and isopeptide bonds formed by the C-terminal Gly of ubiquitin (a 76-residue protein attached to proteins as an intracellular targeting signal).</text>
        <dbReference type="EC" id="3.4.19.12"/>
    </reaction>
</comment>
<keyword evidence="6" id="KW-0964">Secreted</keyword>
<dbReference type="PANTHER" id="PTHR14159:SF0">
    <property type="entry name" value="ATAXIN-3-RELATED"/>
    <property type="match status" value="1"/>
</dbReference>
<dbReference type="CDD" id="cd02055">
    <property type="entry name" value="serpinA10_PZI"/>
    <property type="match status" value="1"/>
</dbReference>
<evidence type="ECO:0000256" key="4">
    <source>
        <dbReference type="ARBA" id="ARBA00009500"/>
    </source>
</evidence>
<dbReference type="InterPro" id="IPR042185">
    <property type="entry name" value="Serpin_sf_2"/>
</dbReference>
<dbReference type="FunFam" id="2.30.39.10:FF:000030">
    <property type="entry name" value="Serpin 2"/>
    <property type="match status" value="1"/>
</dbReference>
<accession>A0A556U506</accession>
<feature type="active site" evidence="19 20">
    <location>
        <position position="136"/>
    </location>
</feature>
<evidence type="ECO:0000256" key="7">
    <source>
        <dbReference type="ARBA" id="ARBA00022670"/>
    </source>
</evidence>
<dbReference type="Pfam" id="PF02809">
    <property type="entry name" value="UIM"/>
    <property type="match status" value="2"/>
</dbReference>
<dbReference type="InterPro" id="IPR023795">
    <property type="entry name" value="Serpin_CS"/>
</dbReference>
<feature type="domain" description="Josephin" evidence="22">
    <location>
        <begin position="3"/>
        <end position="182"/>
    </location>
</feature>
<dbReference type="FunFam" id="3.90.70.40:FF:000005">
    <property type="entry name" value="Ataxin 3"/>
    <property type="match status" value="1"/>
</dbReference>
<dbReference type="SMART" id="SM01246">
    <property type="entry name" value="Josephin"/>
    <property type="match status" value="1"/>
</dbReference>
<feature type="active site" evidence="20">
    <location>
        <position position="121"/>
    </location>
</feature>
<dbReference type="GO" id="GO:0016579">
    <property type="term" value="P:protein deubiquitination"/>
    <property type="evidence" value="ECO:0007669"/>
    <property type="project" value="InterPro"/>
</dbReference>
<evidence type="ECO:0000256" key="5">
    <source>
        <dbReference type="ARBA" id="ARBA00012759"/>
    </source>
</evidence>
<keyword evidence="8" id="KW-0646">Protease inhibitor</keyword>
<dbReference type="GO" id="GO:0005634">
    <property type="term" value="C:nucleus"/>
    <property type="evidence" value="ECO:0007669"/>
    <property type="project" value="UniProtKB-SubCell"/>
</dbReference>
<dbReference type="InterPro" id="IPR042178">
    <property type="entry name" value="Serpin_sf_1"/>
</dbReference>
<evidence type="ECO:0000256" key="16">
    <source>
        <dbReference type="ARBA" id="ARBA00023163"/>
    </source>
</evidence>
<evidence type="ECO:0000256" key="2">
    <source>
        <dbReference type="ARBA" id="ARBA00004123"/>
    </source>
</evidence>
<keyword evidence="14" id="KW-0722">Serine protease inhibitor</keyword>
<dbReference type="InterPro" id="IPR023796">
    <property type="entry name" value="Serpin_dom"/>
</dbReference>
<dbReference type="Proteomes" id="UP000319801">
    <property type="component" value="Unassembled WGS sequence"/>
</dbReference>
<dbReference type="Pfam" id="PF02099">
    <property type="entry name" value="Josephin"/>
    <property type="match status" value="1"/>
</dbReference>
<feature type="active site" description="Nucleophile" evidence="19">
    <location>
        <position position="16"/>
    </location>
</feature>
<gene>
    <name evidence="23" type="ORF">Baya_6105</name>
</gene>
<dbReference type="AlphaFoldDB" id="A0A556U506"/>
<reference evidence="23 24" key="1">
    <citation type="journal article" date="2019" name="Genome Biol. Evol.">
        <title>Whole-Genome Sequencing of the Giant Devil Catfish, Bagarius yarrelli.</title>
        <authorList>
            <person name="Jiang W."/>
            <person name="Lv Y."/>
            <person name="Cheng L."/>
            <person name="Yang K."/>
            <person name="Chao B."/>
            <person name="Wang X."/>
            <person name="Li Y."/>
            <person name="Pan X."/>
            <person name="You X."/>
            <person name="Zhang Y."/>
            <person name="Yang J."/>
            <person name="Li J."/>
            <person name="Zhang X."/>
            <person name="Liu S."/>
            <person name="Sun C."/>
            <person name="Yang J."/>
            <person name="Shi Q."/>
        </authorList>
    </citation>
    <scope>NUCLEOTIDE SEQUENCE [LARGE SCALE GENOMIC DNA]</scope>
    <source>
        <strain evidence="23">JWS20170419001</strain>
        <tissue evidence="23">Muscle</tissue>
    </source>
</reference>
<dbReference type="PANTHER" id="PTHR14159">
    <property type="entry name" value="ATAXIN-3-RELATED"/>
    <property type="match status" value="1"/>
</dbReference>
<dbReference type="EC" id="3.4.19.12" evidence="5"/>
<dbReference type="SUPFAM" id="SSF56574">
    <property type="entry name" value="Serpins"/>
    <property type="match status" value="1"/>
</dbReference>
<evidence type="ECO:0000256" key="18">
    <source>
        <dbReference type="ARBA" id="ARBA00023242"/>
    </source>
</evidence>
<evidence type="ECO:0000256" key="11">
    <source>
        <dbReference type="ARBA" id="ARBA00022786"/>
    </source>
</evidence>
<evidence type="ECO:0000256" key="9">
    <source>
        <dbReference type="ARBA" id="ARBA00022729"/>
    </source>
</evidence>
<evidence type="ECO:0000256" key="15">
    <source>
        <dbReference type="ARBA" id="ARBA00023015"/>
    </source>
</evidence>